<dbReference type="Pfam" id="PF00440">
    <property type="entry name" value="TetR_N"/>
    <property type="match status" value="1"/>
</dbReference>
<dbReference type="SUPFAM" id="SSF48498">
    <property type="entry name" value="Tetracyclin repressor-like, C-terminal domain"/>
    <property type="match status" value="1"/>
</dbReference>
<keyword evidence="1 2" id="KW-0238">DNA-binding</keyword>
<dbReference type="Pfam" id="PF14246">
    <property type="entry name" value="TetR_C_7"/>
    <property type="match status" value="1"/>
</dbReference>
<dbReference type="GO" id="GO:0003700">
    <property type="term" value="F:DNA-binding transcription factor activity"/>
    <property type="evidence" value="ECO:0007669"/>
    <property type="project" value="TreeGrafter"/>
</dbReference>
<feature type="DNA-binding region" description="H-T-H motif" evidence="2">
    <location>
        <begin position="36"/>
        <end position="55"/>
    </location>
</feature>
<dbReference type="SUPFAM" id="SSF46689">
    <property type="entry name" value="Homeodomain-like"/>
    <property type="match status" value="1"/>
</dbReference>
<reference evidence="4 5" key="1">
    <citation type="journal article" date="2024" name="Microbiology">
        <title>Methylomarinum rosea sp. nov., a novel halophilic methanotrophic bacterium from the hypersaline Lake Elton.</title>
        <authorList>
            <person name="Suleimanov R.Z."/>
            <person name="Oshkin I.Y."/>
            <person name="Danilova O.V."/>
            <person name="Suzina N.E."/>
            <person name="Dedysh S.N."/>
        </authorList>
    </citation>
    <scope>NUCLEOTIDE SEQUENCE [LARGE SCALE GENOMIC DNA]</scope>
    <source>
        <strain evidence="4 5">Ch1-1</strain>
    </source>
</reference>
<proteinExistence type="predicted"/>
<organism evidence="4 5">
    <name type="scientific">Methylomarinum roseum</name>
    <dbReference type="NCBI Taxonomy" id="3067653"/>
    <lineage>
        <taxon>Bacteria</taxon>
        <taxon>Pseudomonadati</taxon>
        <taxon>Pseudomonadota</taxon>
        <taxon>Gammaproteobacteria</taxon>
        <taxon>Methylococcales</taxon>
        <taxon>Methylococcaceae</taxon>
        <taxon>Methylomarinum</taxon>
    </lineage>
</organism>
<dbReference type="Proteomes" id="UP001225378">
    <property type="component" value="Chromosome"/>
</dbReference>
<gene>
    <name evidence="4" type="ORF">Q9L42_018220</name>
</gene>
<evidence type="ECO:0000313" key="4">
    <source>
        <dbReference type="EMBL" id="XBS20262.1"/>
    </source>
</evidence>
<dbReference type="KEGG" id="mech:Q9L42_018220"/>
<evidence type="ECO:0000256" key="1">
    <source>
        <dbReference type="ARBA" id="ARBA00023125"/>
    </source>
</evidence>
<dbReference type="InterPro" id="IPR050109">
    <property type="entry name" value="HTH-type_TetR-like_transc_reg"/>
</dbReference>
<evidence type="ECO:0000256" key="2">
    <source>
        <dbReference type="PROSITE-ProRule" id="PRU00335"/>
    </source>
</evidence>
<evidence type="ECO:0000313" key="5">
    <source>
        <dbReference type="Proteomes" id="UP001225378"/>
    </source>
</evidence>
<dbReference type="PANTHER" id="PTHR30055">
    <property type="entry name" value="HTH-TYPE TRANSCRIPTIONAL REGULATOR RUTR"/>
    <property type="match status" value="1"/>
</dbReference>
<dbReference type="RefSeq" id="WP_349431561.1">
    <property type="nucleotide sequence ID" value="NZ_CP157743.1"/>
</dbReference>
<dbReference type="Gene3D" id="1.10.357.10">
    <property type="entry name" value="Tetracycline Repressor, domain 2"/>
    <property type="match status" value="1"/>
</dbReference>
<dbReference type="PROSITE" id="PS01081">
    <property type="entry name" value="HTH_TETR_1"/>
    <property type="match status" value="1"/>
</dbReference>
<dbReference type="EMBL" id="CP157743">
    <property type="protein sequence ID" value="XBS20262.1"/>
    <property type="molecule type" value="Genomic_DNA"/>
</dbReference>
<feature type="domain" description="HTH tetR-type" evidence="3">
    <location>
        <begin position="13"/>
        <end position="73"/>
    </location>
</feature>
<dbReference type="PROSITE" id="PS50977">
    <property type="entry name" value="HTH_TETR_2"/>
    <property type="match status" value="1"/>
</dbReference>
<evidence type="ECO:0000259" key="3">
    <source>
        <dbReference type="PROSITE" id="PS50977"/>
    </source>
</evidence>
<keyword evidence="5" id="KW-1185">Reference proteome</keyword>
<dbReference type="GO" id="GO:0000976">
    <property type="term" value="F:transcription cis-regulatory region binding"/>
    <property type="evidence" value="ECO:0007669"/>
    <property type="project" value="TreeGrafter"/>
</dbReference>
<dbReference type="AlphaFoldDB" id="A0AAU7NTF1"/>
<dbReference type="PANTHER" id="PTHR30055:SF146">
    <property type="entry name" value="HTH-TYPE TRANSCRIPTIONAL DUAL REGULATOR CECR"/>
    <property type="match status" value="1"/>
</dbReference>
<dbReference type="PRINTS" id="PR00455">
    <property type="entry name" value="HTHTETR"/>
</dbReference>
<dbReference type="InterPro" id="IPR039536">
    <property type="entry name" value="TetR_C_Proteobacteria"/>
</dbReference>
<accession>A0AAU7NTF1</accession>
<dbReference type="InterPro" id="IPR009057">
    <property type="entry name" value="Homeodomain-like_sf"/>
</dbReference>
<dbReference type="Gene3D" id="1.10.10.60">
    <property type="entry name" value="Homeodomain-like"/>
    <property type="match status" value="1"/>
</dbReference>
<dbReference type="InterPro" id="IPR036271">
    <property type="entry name" value="Tet_transcr_reg_TetR-rel_C_sf"/>
</dbReference>
<sequence length="206" mass="23659">MVKCGRPPKGQELLSRDRVLDSALKLFLENGYGNLSMEKVARDAHVSMRTIYRYFGNKAGLFGAVIRRCSDQFADSLPEFGEPQQALQEFARHFITRITRSDVVRIRTILIGESLRFPELAAQFYEQGPQRTLDQLTDFFARQQRTGHFSGFDPQRLADHFLSCLRNERFHKLQLGLAPIPDDAEIETWVRQAVEVFLHGCLSGKR</sequence>
<name>A0AAU7NTF1_9GAMM</name>
<protein>
    <submittedName>
        <fullName evidence="4">TetR/AcrR family transcriptional regulator</fullName>
    </submittedName>
</protein>
<dbReference type="InterPro" id="IPR023772">
    <property type="entry name" value="DNA-bd_HTH_TetR-type_CS"/>
</dbReference>
<dbReference type="InterPro" id="IPR001647">
    <property type="entry name" value="HTH_TetR"/>
</dbReference>